<protein>
    <submittedName>
        <fullName evidence="1">Uncharacterized protein</fullName>
    </submittedName>
</protein>
<organism evidence="1 2">
    <name type="scientific">Candidatus Taylorbacteria bacterium RIFCSPLOWO2_02_FULL_46_40</name>
    <dbReference type="NCBI Taxonomy" id="1802329"/>
    <lineage>
        <taxon>Bacteria</taxon>
        <taxon>Candidatus Tayloriibacteriota</taxon>
    </lineage>
</organism>
<proteinExistence type="predicted"/>
<sequence>MRPTLENLETSFYHRGFAWGSISLTTKTDKFSGHVSSISVCREQGLSCVGVVFDGLKRFPKVESFFGTPSDYQDYMMVFEISSASEKNGKLTLVTTFGEVLEFSLAE</sequence>
<evidence type="ECO:0000313" key="2">
    <source>
        <dbReference type="Proteomes" id="UP000176429"/>
    </source>
</evidence>
<dbReference type="AlphaFoldDB" id="A0A1G2P239"/>
<gene>
    <name evidence="1" type="ORF">A3H68_00165</name>
</gene>
<dbReference type="EMBL" id="MHSH01000006">
    <property type="protein sequence ID" value="OHA42398.1"/>
    <property type="molecule type" value="Genomic_DNA"/>
</dbReference>
<comment type="caution">
    <text evidence="1">The sequence shown here is derived from an EMBL/GenBank/DDBJ whole genome shotgun (WGS) entry which is preliminary data.</text>
</comment>
<reference evidence="1 2" key="1">
    <citation type="journal article" date="2016" name="Nat. Commun.">
        <title>Thousands of microbial genomes shed light on interconnected biogeochemical processes in an aquifer system.</title>
        <authorList>
            <person name="Anantharaman K."/>
            <person name="Brown C.T."/>
            <person name="Hug L.A."/>
            <person name="Sharon I."/>
            <person name="Castelle C.J."/>
            <person name="Probst A.J."/>
            <person name="Thomas B.C."/>
            <person name="Singh A."/>
            <person name="Wilkins M.J."/>
            <person name="Karaoz U."/>
            <person name="Brodie E.L."/>
            <person name="Williams K.H."/>
            <person name="Hubbard S.S."/>
            <person name="Banfield J.F."/>
        </authorList>
    </citation>
    <scope>NUCLEOTIDE SEQUENCE [LARGE SCALE GENOMIC DNA]</scope>
</reference>
<name>A0A1G2P239_9BACT</name>
<dbReference type="Proteomes" id="UP000176429">
    <property type="component" value="Unassembled WGS sequence"/>
</dbReference>
<accession>A0A1G2P239</accession>
<evidence type="ECO:0000313" key="1">
    <source>
        <dbReference type="EMBL" id="OHA42398.1"/>
    </source>
</evidence>